<evidence type="ECO:0000313" key="1">
    <source>
        <dbReference type="EMBL" id="KAF0759211.1"/>
    </source>
</evidence>
<accession>A0A6G0YNY9</accession>
<organism evidence="1 2">
    <name type="scientific">Aphis craccivora</name>
    <name type="common">Cowpea aphid</name>
    <dbReference type="NCBI Taxonomy" id="307492"/>
    <lineage>
        <taxon>Eukaryota</taxon>
        <taxon>Metazoa</taxon>
        <taxon>Ecdysozoa</taxon>
        <taxon>Arthropoda</taxon>
        <taxon>Hexapoda</taxon>
        <taxon>Insecta</taxon>
        <taxon>Pterygota</taxon>
        <taxon>Neoptera</taxon>
        <taxon>Paraneoptera</taxon>
        <taxon>Hemiptera</taxon>
        <taxon>Sternorrhyncha</taxon>
        <taxon>Aphidomorpha</taxon>
        <taxon>Aphidoidea</taxon>
        <taxon>Aphididae</taxon>
        <taxon>Aphidini</taxon>
        <taxon>Aphis</taxon>
        <taxon>Aphis</taxon>
    </lineage>
</organism>
<protein>
    <submittedName>
        <fullName evidence="1">Zinc finger MYM-type protein 1-like</fullName>
    </submittedName>
</protein>
<keyword evidence="2" id="KW-1185">Reference proteome</keyword>
<evidence type="ECO:0000313" key="2">
    <source>
        <dbReference type="Proteomes" id="UP000478052"/>
    </source>
</evidence>
<dbReference type="Proteomes" id="UP000478052">
    <property type="component" value="Unassembled WGS sequence"/>
</dbReference>
<dbReference type="EMBL" id="VUJU01003065">
    <property type="protein sequence ID" value="KAF0759211.1"/>
    <property type="molecule type" value="Genomic_DNA"/>
</dbReference>
<proteinExistence type="predicted"/>
<feature type="non-terminal residue" evidence="1">
    <location>
        <position position="1"/>
    </location>
</feature>
<reference evidence="1 2" key="1">
    <citation type="submission" date="2019-08" db="EMBL/GenBank/DDBJ databases">
        <title>Whole genome of Aphis craccivora.</title>
        <authorList>
            <person name="Voronova N.V."/>
            <person name="Shulinski R.S."/>
            <person name="Bandarenka Y.V."/>
            <person name="Zhorov D.G."/>
            <person name="Warner D."/>
        </authorList>
    </citation>
    <scope>NUCLEOTIDE SEQUENCE [LARGE SCALE GENOMIC DNA]</scope>
    <source>
        <strain evidence="1">180601</strain>
        <tissue evidence="1">Whole Body</tissue>
    </source>
</reference>
<name>A0A6G0YNY9_APHCR</name>
<comment type="caution">
    <text evidence="1">The sequence shown here is derived from an EMBL/GenBank/DDBJ whole genome shotgun (WGS) entry which is preliminary data.</text>
</comment>
<gene>
    <name evidence="1" type="ORF">FWK35_00014772</name>
</gene>
<sequence>FVNQKKHVHCSYNIPIANCWAKKAFFKLARIKNKYRTSSSQGNLNKSDVLEVINTDDIINEFASQKSRKNYIVRNKFI</sequence>
<feature type="non-terminal residue" evidence="1">
    <location>
        <position position="78"/>
    </location>
</feature>
<dbReference type="AlphaFoldDB" id="A0A6G0YNY9"/>